<reference evidence="2 3" key="1">
    <citation type="submission" date="2019-02" db="EMBL/GenBank/DDBJ databases">
        <title>Genomic Encyclopedia of Archaeal and Bacterial Type Strains, Phase II (KMG-II): from individual species to whole genera.</title>
        <authorList>
            <person name="Goeker M."/>
        </authorList>
    </citation>
    <scope>NUCLEOTIDE SEQUENCE [LARGE SCALE GENOMIC DNA]</scope>
    <source>
        <strain evidence="2 3">DSM 18101</strain>
    </source>
</reference>
<sequence>MTENTQGHPNSGTPEAKLPRLASSWVRYLLGFSISVSVGLAPYLGLVGVPLFTPLLSLIPHSVQSTAIPISIASMGIIAVLVQWRKRDPAGPIEFRIAAALAVVTLIVFLALQMLAVAHIEVPAANQTVSFAVGLGSPHTPPCEGLSREACIAQRLGFNEAVINGYFGDTRTSLTKLALVLAYIGFMSSFGWMVGLLLLRERNRITS</sequence>
<dbReference type="AlphaFoldDB" id="A0A4Q7YY95"/>
<feature type="transmembrane region" description="Helical" evidence="1">
    <location>
        <begin position="97"/>
        <end position="120"/>
    </location>
</feature>
<dbReference type="RefSeq" id="WP_130421137.1">
    <property type="nucleotide sequence ID" value="NZ_SHKW01000001.1"/>
</dbReference>
<dbReference type="OrthoDB" id="9825152at2"/>
<organism evidence="2 3">
    <name type="scientific">Edaphobacter modestus</name>
    <dbReference type="NCBI Taxonomy" id="388466"/>
    <lineage>
        <taxon>Bacteria</taxon>
        <taxon>Pseudomonadati</taxon>
        <taxon>Acidobacteriota</taxon>
        <taxon>Terriglobia</taxon>
        <taxon>Terriglobales</taxon>
        <taxon>Acidobacteriaceae</taxon>
        <taxon>Edaphobacter</taxon>
    </lineage>
</organism>
<proteinExistence type="predicted"/>
<dbReference type="EMBL" id="SHKW01000001">
    <property type="protein sequence ID" value="RZU42942.1"/>
    <property type="molecule type" value="Genomic_DNA"/>
</dbReference>
<feature type="transmembrane region" description="Helical" evidence="1">
    <location>
        <begin position="177"/>
        <end position="199"/>
    </location>
</feature>
<protein>
    <submittedName>
        <fullName evidence="2">Uncharacterized protein</fullName>
    </submittedName>
</protein>
<keyword evidence="1" id="KW-0472">Membrane</keyword>
<evidence type="ECO:0000313" key="2">
    <source>
        <dbReference type="EMBL" id="RZU42942.1"/>
    </source>
</evidence>
<feature type="transmembrane region" description="Helical" evidence="1">
    <location>
        <begin position="25"/>
        <end position="46"/>
    </location>
</feature>
<comment type="caution">
    <text evidence="2">The sequence shown here is derived from an EMBL/GenBank/DDBJ whole genome shotgun (WGS) entry which is preliminary data.</text>
</comment>
<dbReference type="Proteomes" id="UP000292958">
    <property type="component" value="Unassembled WGS sequence"/>
</dbReference>
<accession>A0A4Q7YY95</accession>
<keyword evidence="3" id="KW-1185">Reference proteome</keyword>
<feature type="transmembrane region" description="Helical" evidence="1">
    <location>
        <begin position="66"/>
        <end position="85"/>
    </location>
</feature>
<evidence type="ECO:0000313" key="3">
    <source>
        <dbReference type="Proteomes" id="UP000292958"/>
    </source>
</evidence>
<gene>
    <name evidence="2" type="ORF">BDD14_4543</name>
</gene>
<name>A0A4Q7YY95_9BACT</name>
<evidence type="ECO:0000256" key="1">
    <source>
        <dbReference type="SAM" id="Phobius"/>
    </source>
</evidence>
<keyword evidence="1" id="KW-0812">Transmembrane</keyword>
<keyword evidence="1" id="KW-1133">Transmembrane helix</keyword>